<dbReference type="Proteomes" id="UP000521199">
    <property type="component" value="Unassembled WGS sequence"/>
</dbReference>
<accession>A0A7W8G0V2</accession>
<name>A0A7W8G0V2_9GAMM</name>
<dbReference type="RefSeq" id="WP_183959533.1">
    <property type="nucleotide sequence ID" value="NZ_JACHHP010000001.1"/>
</dbReference>
<evidence type="ECO:0000313" key="2">
    <source>
        <dbReference type="EMBL" id="MBB5207020.1"/>
    </source>
</evidence>
<proteinExistence type="predicted"/>
<keyword evidence="1" id="KW-0732">Signal</keyword>
<comment type="caution">
    <text evidence="2">The sequence shown here is derived from an EMBL/GenBank/DDBJ whole genome shotgun (WGS) entry which is preliminary data.</text>
</comment>
<evidence type="ECO:0000313" key="3">
    <source>
        <dbReference type="Proteomes" id="UP000521199"/>
    </source>
</evidence>
<reference evidence="2 3" key="1">
    <citation type="submission" date="2020-08" db="EMBL/GenBank/DDBJ databases">
        <title>Genomic Encyclopedia of Type Strains, Phase IV (KMG-IV): sequencing the most valuable type-strain genomes for metagenomic binning, comparative biology and taxonomic classification.</title>
        <authorList>
            <person name="Goeker M."/>
        </authorList>
    </citation>
    <scope>NUCLEOTIDE SEQUENCE [LARGE SCALE GENOMIC DNA]</scope>
    <source>
        <strain evidence="2 3">DSM 24163</strain>
    </source>
</reference>
<sequence length="368" mass="39325">MNVRRSLATLLFAAVAGASLVRANEAPQIRIEPAQPTVGKALRVDVDAAWSDTCPPRFESAAIDGFDITVRAVRDAGPCTGDATPYRVSAGVTEAQALRPTREGVYRVRYEVRNGARGEPELHGFRLLQVGDGEDAGFVPETGFWWPELGGEFGRAGPGIGVQIEVQSGTVSVSALGYGPDNRAGWFFGVGALDGRTAHLDMSLLDGGAGPFEAYSPPKTMQAVGHAELEVISPSRAVLWFVRAQGAGRAVRVEPMSIVRFSFAQEPGEALIGRWLIVPESDDGTAPRRIAFTRIERRAGELALRDASGEHALLCESPASLPNSPPGLCRLESASSSEASVEFTDVGLQQMRGWDGAGRRMLAFRIEP</sequence>
<keyword evidence="3" id="KW-1185">Reference proteome</keyword>
<evidence type="ECO:0000256" key="1">
    <source>
        <dbReference type="SAM" id="SignalP"/>
    </source>
</evidence>
<feature type="chain" id="PRO_5030920512" evidence="1">
    <location>
        <begin position="24"/>
        <end position="368"/>
    </location>
</feature>
<dbReference type="EMBL" id="JACHHP010000001">
    <property type="protein sequence ID" value="MBB5207020.1"/>
    <property type="molecule type" value="Genomic_DNA"/>
</dbReference>
<organism evidence="2 3">
    <name type="scientific">Chiayiivirga flava</name>
    <dbReference type="NCBI Taxonomy" id="659595"/>
    <lineage>
        <taxon>Bacteria</taxon>
        <taxon>Pseudomonadati</taxon>
        <taxon>Pseudomonadota</taxon>
        <taxon>Gammaproteobacteria</taxon>
        <taxon>Lysobacterales</taxon>
        <taxon>Lysobacteraceae</taxon>
        <taxon>Chiayiivirga</taxon>
    </lineage>
</organism>
<dbReference type="AlphaFoldDB" id="A0A7W8G0V2"/>
<protein>
    <submittedName>
        <fullName evidence="2">Uncharacterized protein</fullName>
    </submittedName>
</protein>
<gene>
    <name evidence="2" type="ORF">HNQ52_000536</name>
</gene>
<feature type="signal peptide" evidence="1">
    <location>
        <begin position="1"/>
        <end position="23"/>
    </location>
</feature>